<dbReference type="EMBL" id="LT906435">
    <property type="protein sequence ID" value="SNU85301.1"/>
    <property type="molecule type" value="Genomic_DNA"/>
</dbReference>
<comment type="catalytic activity">
    <reaction evidence="3 4">
        <text>thymidine + phosphate = 2-deoxy-alpha-D-ribose 1-phosphate + thymine</text>
        <dbReference type="Rhea" id="RHEA:16037"/>
        <dbReference type="ChEBI" id="CHEBI:17748"/>
        <dbReference type="ChEBI" id="CHEBI:17821"/>
        <dbReference type="ChEBI" id="CHEBI:43474"/>
        <dbReference type="ChEBI" id="CHEBI:57259"/>
        <dbReference type="EC" id="2.4.2.4"/>
    </reaction>
</comment>
<dbReference type="InterPro" id="IPR035902">
    <property type="entry name" value="Nuc_phospho_transferase"/>
</dbReference>
<dbReference type="NCBIfam" id="TIGR02645">
    <property type="entry name" value="ARCH_P_rylase"/>
    <property type="match status" value="1"/>
</dbReference>
<evidence type="ECO:0000256" key="2">
    <source>
        <dbReference type="ARBA" id="ARBA00022679"/>
    </source>
</evidence>
<protein>
    <recommendedName>
        <fullName evidence="4">Putative thymidine phosphorylase</fullName>
        <ecNumber evidence="4">2.4.2.4</ecNumber>
    </recommendedName>
    <alternativeName>
        <fullName evidence="4">TdRPase</fullName>
    </alternativeName>
</protein>
<gene>
    <name evidence="6" type="primary">deoA</name>
    <name evidence="6" type="ORF">SAMEA4530655_02399</name>
</gene>
<dbReference type="InterPro" id="IPR000053">
    <property type="entry name" value="Thymidine/pyrmidine_PPase"/>
</dbReference>
<dbReference type="InterPro" id="IPR013102">
    <property type="entry name" value="PYNP_C"/>
</dbReference>
<dbReference type="HAMAP" id="MF_00703">
    <property type="entry name" value="Thymid_phosp_2"/>
    <property type="match status" value="1"/>
</dbReference>
<evidence type="ECO:0000313" key="6">
    <source>
        <dbReference type="EMBL" id="SNU85301.1"/>
    </source>
</evidence>
<dbReference type="Pfam" id="PF02885">
    <property type="entry name" value="Glycos_trans_3N"/>
    <property type="match status" value="1"/>
</dbReference>
<name>A0A239SIT0_9BURK</name>
<evidence type="ECO:0000313" key="7">
    <source>
        <dbReference type="Proteomes" id="UP000215126"/>
    </source>
</evidence>
<evidence type="ECO:0000256" key="3">
    <source>
        <dbReference type="ARBA" id="ARBA00048550"/>
    </source>
</evidence>
<keyword evidence="7" id="KW-1185">Reference proteome</keyword>
<sequence length="553" mass="59148">MSVRVSVIPAMPPRPILQGRCPVPENVQRACPIAVPDPEAGMADRQTKTDSAVPPCGRCLRARHVSVDTLREAVAYLRHDSQVCRSEGFAAQTRLQLDYGETTIAATLQTVTGDWLELDEIGLSEAALQALDVAEGDWVRVHHMPPLESFRHVRGRMYGEPFTYDALSEVIGDIAAGRYSPIHISSFLSACTGDRLSDDEIISLTQVMVATGKTLTWAADKVMDKHSVGGLPGNRTTPIVVAIVTAQGLVMPKTSSRAITSPAGTADTMATLAPVDLGADEMRRVVEDVGGCVVFGGAADLSPADDILIQVERPLELDSEAQMIASILSKKLAVGATHVLIDIPVGPTTKIRSDYASTRFSERLRTIARALGLEVVTYVCQGKEPVGRGIGPSLEARDILAVLQNRARAPMDLMTKSVEIAGRILEAGGKALPGEGAQMARRVLISGLAWQQFQRICEAQGGMLEPVVGRHSKPITARHAGVVTTVDNRQLSRVAKLAGAPLAKRAGVVFESPIGTVVGAGQPLFTIYAESPGELEYAFEYANRFPDIVCVRA</sequence>
<dbReference type="AlphaFoldDB" id="A0A239SIT0"/>
<dbReference type="EC" id="2.4.2.4" evidence="4"/>
<dbReference type="SMART" id="SM00941">
    <property type="entry name" value="PYNP_C"/>
    <property type="match status" value="1"/>
</dbReference>
<evidence type="ECO:0000256" key="4">
    <source>
        <dbReference type="HAMAP-Rule" id="MF_00703"/>
    </source>
</evidence>
<dbReference type="Pfam" id="PF07831">
    <property type="entry name" value="PYNP_C"/>
    <property type="match status" value="1"/>
</dbReference>
<accession>A0A239SIT0</accession>
<dbReference type="InterPro" id="IPR013466">
    <property type="entry name" value="Thymidine/AMP_Pase"/>
</dbReference>
<dbReference type="PANTHER" id="PTHR10515">
    <property type="entry name" value="THYMIDINE PHOSPHORYLASE"/>
    <property type="match status" value="1"/>
</dbReference>
<dbReference type="InterPro" id="IPR036320">
    <property type="entry name" value="Glycosyl_Trfase_fam3_N_dom_sf"/>
</dbReference>
<dbReference type="STRING" id="93222.NA29_16205"/>
<organism evidence="6 7">
    <name type="scientific">Pandoraea sputorum</name>
    <dbReference type="NCBI Taxonomy" id="93222"/>
    <lineage>
        <taxon>Bacteria</taxon>
        <taxon>Pseudomonadati</taxon>
        <taxon>Pseudomonadota</taxon>
        <taxon>Betaproteobacteria</taxon>
        <taxon>Burkholderiales</taxon>
        <taxon>Burkholderiaceae</taxon>
        <taxon>Pandoraea</taxon>
    </lineage>
</organism>
<dbReference type="Gene3D" id="3.90.1170.30">
    <property type="entry name" value="Pyrimidine nucleoside phosphorylase-like, C-terminal domain"/>
    <property type="match status" value="1"/>
</dbReference>
<dbReference type="InterPro" id="IPR036566">
    <property type="entry name" value="PYNP-like_C_sf"/>
</dbReference>
<dbReference type="Gene3D" id="3.40.1030.10">
    <property type="entry name" value="Nucleoside phosphorylase/phosphoribosyltransferase catalytic domain"/>
    <property type="match status" value="1"/>
</dbReference>
<evidence type="ECO:0000256" key="1">
    <source>
        <dbReference type="ARBA" id="ARBA00022676"/>
    </source>
</evidence>
<dbReference type="GO" id="GO:0004645">
    <property type="term" value="F:1,4-alpha-oligoglucan phosphorylase activity"/>
    <property type="evidence" value="ECO:0007669"/>
    <property type="project" value="InterPro"/>
</dbReference>
<dbReference type="PANTHER" id="PTHR10515:SF0">
    <property type="entry name" value="THYMIDINE PHOSPHORYLASE"/>
    <property type="match status" value="1"/>
</dbReference>
<dbReference type="InterPro" id="IPR028579">
    <property type="entry name" value="Thym_Pase_Put"/>
</dbReference>
<comment type="similarity">
    <text evidence="4">Belongs to the thymidine/pyrimidine-nucleoside phosphorylase family. Type 2 subfamily.</text>
</comment>
<dbReference type="Proteomes" id="UP000215126">
    <property type="component" value="Chromosome 1"/>
</dbReference>
<dbReference type="Pfam" id="PF00591">
    <property type="entry name" value="Glycos_transf_3"/>
    <property type="match status" value="1"/>
</dbReference>
<dbReference type="GO" id="GO:0005829">
    <property type="term" value="C:cytosol"/>
    <property type="evidence" value="ECO:0007669"/>
    <property type="project" value="TreeGrafter"/>
</dbReference>
<dbReference type="GO" id="GO:0006206">
    <property type="term" value="P:pyrimidine nucleobase metabolic process"/>
    <property type="evidence" value="ECO:0007669"/>
    <property type="project" value="InterPro"/>
</dbReference>
<dbReference type="Gene3D" id="1.20.970.50">
    <property type="match status" value="1"/>
</dbReference>
<dbReference type="SUPFAM" id="SSF47648">
    <property type="entry name" value="Nucleoside phosphorylase/phosphoribosyltransferase N-terminal domain"/>
    <property type="match status" value="1"/>
</dbReference>
<evidence type="ECO:0000259" key="5">
    <source>
        <dbReference type="SMART" id="SM00941"/>
    </source>
</evidence>
<feature type="domain" description="Pyrimidine nucleoside phosphorylase C-terminal" evidence="5">
    <location>
        <begin position="482"/>
        <end position="549"/>
    </location>
</feature>
<keyword evidence="2 4" id="KW-0808">Transferase</keyword>
<dbReference type="InterPro" id="IPR017459">
    <property type="entry name" value="Glycosyl_Trfase_fam3_N_dom"/>
</dbReference>
<dbReference type="NCBIfam" id="NF003338">
    <property type="entry name" value="PRK04350.1"/>
    <property type="match status" value="1"/>
</dbReference>
<proteinExistence type="inferred from homology"/>
<dbReference type="GO" id="GO:0006213">
    <property type="term" value="P:pyrimidine nucleoside metabolic process"/>
    <property type="evidence" value="ECO:0007669"/>
    <property type="project" value="InterPro"/>
</dbReference>
<reference evidence="6 7" key="1">
    <citation type="submission" date="2017-06" db="EMBL/GenBank/DDBJ databases">
        <authorList>
            <consortium name="Pathogen Informatics"/>
        </authorList>
    </citation>
    <scope>NUCLEOTIDE SEQUENCE [LARGE SCALE GENOMIC DNA]</scope>
    <source>
        <strain evidence="6 7">NCTC13161</strain>
    </source>
</reference>
<dbReference type="InterPro" id="IPR000312">
    <property type="entry name" value="Glycosyl_Trfase_fam3"/>
</dbReference>
<keyword evidence="1 4" id="KW-0328">Glycosyltransferase</keyword>
<dbReference type="GO" id="GO:0009032">
    <property type="term" value="F:thymidine phosphorylase activity"/>
    <property type="evidence" value="ECO:0007669"/>
    <property type="project" value="UniProtKB-UniRule"/>
</dbReference>
<dbReference type="SUPFAM" id="SSF54680">
    <property type="entry name" value="Pyrimidine nucleoside phosphorylase C-terminal domain"/>
    <property type="match status" value="1"/>
</dbReference>
<dbReference type="SUPFAM" id="SSF52418">
    <property type="entry name" value="Nucleoside phosphorylase/phosphoribosyltransferase catalytic domain"/>
    <property type="match status" value="1"/>
</dbReference>